<reference evidence="1" key="1">
    <citation type="journal article" date="2021" name="Proc. Natl. Acad. Sci. U.S.A.">
        <title>A Catalog of Tens of Thousands of Viruses from Human Metagenomes Reveals Hidden Associations with Chronic Diseases.</title>
        <authorList>
            <person name="Tisza M.J."/>
            <person name="Buck C.B."/>
        </authorList>
    </citation>
    <scope>NUCLEOTIDE SEQUENCE</scope>
    <source>
        <strain evidence="1">CtqPo10</strain>
    </source>
</reference>
<organism evidence="1">
    <name type="scientific">Siphoviridae sp. ctqPo10</name>
    <dbReference type="NCBI Taxonomy" id="2827948"/>
    <lineage>
        <taxon>Viruses</taxon>
        <taxon>Duplodnaviria</taxon>
        <taxon>Heunggongvirae</taxon>
        <taxon>Uroviricota</taxon>
        <taxon>Caudoviricetes</taxon>
    </lineage>
</organism>
<name>A0A8S5SW12_9CAUD</name>
<sequence>MAKSVARDLAFVKSKVISRLLESDEFAKVMLRKEDFTDDEKNDMEYKQVFDYPYVDGTQEEVMPFVCVETVCRGTNRTVKSMDLYIWIFVHRNCMQMESNVKSYMGNRADVLTDIIERLLRDSDDLGIGKPSLDDIGYTVPQSSYYGRQLKYSIPDFKIKEV</sequence>
<protein>
    <submittedName>
        <fullName evidence="1">Uncharacterized protein</fullName>
    </submittedName>
</protein>
<dbReference type="EMBL" id="BK032682">
    <property type="protein sequence ID" value="DAF54887.1"/>
    <property type="molecule type" value="Genomic_DNA"/>
</dbReference>
<accession>A0A8S5SW12</accession>
<evidence type="ECO:0000313" key="1">
    <source>
        <dbReference type="EMBL" id="DAF54887.1"/>
    </source>
</evidence>
<proteinExistence type="predicted"/>